<dbReference type="PROSITE" id="PS50011">
    <property type="entry name" value="PROTEIN_KINASE_DOM"/>
    <property type="match status" value="1"/>
</dbReference>
<keyword evidence="5" id="KW-0547">Nucleotide-binding</keyword>
<dbReference type="InterPro" id="IPR008271">
    <property type="entry name" value="Ser/Thr_kinase_AS"/>
</dbReference>
<evidence type="ECO:0000256" key="10">
    <source>
        <dbReference type="ARBA" id="ARBA00053984"/>
    </source>
</evidence>
<dbReference type="GO" id="GO:0004674">
    <property type="term" value="F:protein serine/threonine kinase activity"/>
    <property type="evidence" value="ECO:0000318"/>
    <property type="project" value="GO_Central"/>
</dbReference>
<dbReference type="OMA" id="HGKGSAN"/>
<evidence type="ECO:0000256" key="7">
    <source>
        <dbReference type="ARBA" id="ARBA00022840"/>
    </source>
</evidence>
<dbReference type="GO" id="GO:0005634">
    <property type="term" value="C:nucleus"/>
    <property type="evidence" value="ECO:0000318"/>
    <property type="project" value="GO_Central"/>
</dbReference>
<dbReference type="Gene3D" id="3.30.200.20">
    <property type="entry name" value="Phosphorylase Kinase, domain 1"/>
    <property type="match status" value="1"/>
</dbReference>
<dbReference type="EMBL" id="LFYR01002015">
    <property type="protein sequence ID" value="KMZ57823.1"/>
    <property type="molecule type" value="Genomic_DNA"/>
</dbReference>
<proteinExistence type="inferred from homology"/>
<feature type="compositionally biased region" description="Low complexity" evidence="12">
    <location>
        <begin position="337"/>
        <end position="351"/>
    </location>
</feature>
<name>A0A0K9NMI8_ZOSMR</name>
<reference evidence="15" key="1">
    <citation type="journal article" date="2016" name="Nature">
        <title>The genome of the seagrass Zostera marina reveals angiosperm adaptation to the sea.</title>
        <authorList>
            <person name="Olsen J.L."/>
            <person name="Rouze P."/>
            <person name="Verhelst B."/>
            <person name="Lin Y.-C."/>
            <person name="Bayer T."/>
            <person name="Collen J."/>
            <person name="Dattolo E."/>
            <person name="De Paoli E."/>
            <person name="Dittami S."/>
            <person name="Maumus F."/>
            <person name="Michel G."/>
            <person name="Kersting A."/>
            <person name="Lauritano C."/>
            <person name="Lohaus R."/>
            <person name="Toepel M."/>
            <person name="Tonon T."/>
            <person name="Vanneste K."/>
            <person name="Amirebrahimi M."/>
            <person name="Brakel J."/>
            <person name="Bostroem C."/>
            <person name="Chovatia M."/>
            <person name="Grimwood J."/>
            <person name="Jenkins J.W."/>
            <person name="Jueterbock A."/>
            <person name="Mraz A."/>
            <person name="Stam W.T."/>
            <person name="Tice H."/>
            <person name="Bornberg-Bauer E."/>
            <person name="Green P.J."/>
            <person name="Pearson G.A."/>
            <person name="Procaccini G."/>
            <person name="Duarte C.M."/>
            <person name="Schmutz J."/>
            <person name="Reusch T.B.H."/>
            <person name="Van de Peer Y."/>
        </authorList>
    </citation>
    <scope>NUCLEOTIDE SEQUENCE [LARGE SCALE GENOMIC DNA]</scope>
    <source>
        <strain evidence="15">cv. Finnish</strain>
    </source>
</reference>
<feature type="compositionally biased region" description="Polar residues" evidence="12">
    <location>
        <begin position="24"/>
        <end position="33"/>
    </location>
</feature>
<dbReference type="GO" id="GO:0005886">
    <property type="term" value="C:plasma membrane"/>
    <property type="evidence" value="ECO:0000318"/>
    <property type="project" value="GO_Central"/>
</dbReference>
<dbReference type="FunFam" id="1.10.510.10:FF:000020">
    <property type="entry name" value="serine/threonine-protein kinase D6PK-like"/>
    <property type="match status" value="1"/>
</dbReference>
<accession>A0A0K9NMI8</accession>
<dbReference type="EC" id="2.7.11.1" evidence="2"/>
<dbReference type="SMART" id="SM00220">
    <property type="entry name" value="S_TKc"/>
    <property type="match status" value="1"/>
</dbReference>
<feature type="compositionally biased region" description="Basic and acidic residues" evidence="12">
    <location>
        <begin position="384"/>
        <end position="399"/>
    </location>
</feature>
<feature type="compositionally biased region" description="Polar residues" evidence="12">
    <location>
        <begin position="1"/>
        <end position="11"/>
    </location>
</feature>
<feature type="compositionally biased region" description="Polar residues" evidence="12">
    <location>
        <begin position="280"/>
        <end position="291"/>
    </location>
</feature>
<evidence type="ECO:0000256" key="3">
    <source>
        <dbReference type="ARBA" id="ARBA00022527"/>
    </source>
</evidence>
<feature type="compositionally biased region" description="Low complexity" evidence="12">
    <location>
        <begin position="413"/>
        <end position="427"/>
    </location>
</feature>
<keyword evidence="6 14" id="KW-0418">Kinase</keyword>
<evidence type="ECO:0000256" key="8">
    <source>
        <dbReference type="ARBA" id="ARBA00047899"/>
    </source>
</evidence>
<dbReference type="OrthoDB" id="432483at2759"/>
<evidence type="ECO:0000256" key="11">
    <source>
        <dbReference type="ARBA" id="ARBA00074231"/>
    </source>
</evidence>
<feature type="region of interest" description="Disordered" evidence="12">
    <location>
        <begin position="337"/>
        <end position="428"/>
    </location>
</feature>
<keyword evidence="15" id="KW-1185">Reference proteome</keyword>
<dbReference type="CDD" id="cd05574">
    <property type="entry name" value="STKc_phototropin_like"/>
    <property type="match status" value="1"/>
</dbReference>
<organism evidence="14 15">
    <name type="scientific">Zostera marina</name>
    <name type="common">Eelgrass</name>
    <dbReference type="NCBI Taxonomy" id="29655"/>
    <lineage>
        <taxon>Eukaryota</taxon>
        <taxon>Viridiplantae</taxon>
        <taxon>Streptophyta</taxon>
        <taxon>Embryophyta</taxon>
        <taxon>Tracheophyta</taxon>
        <taxon>Spermatophyta</taxon>
        <taxon>Magnoliopsida</taxon>
        <taxon>Liliopsida</taxon>
        <taxon>Zosteraceae</taxon>
        <taxon>Zostera</taxon>
    </lineage>
</organism>
<feature type="domain" description="Protein kinase" evidence="13">
    <location>
        <begin position="458"/>
        <end position="795"/>
    </location>
</feature>
<dbReference type="PROSITE" id="PS00108">
    <property type="entry name" value="PROTEIN_KINASE_ST"/>
    <property type="match status" value="1"/>
</dbReference>
<comment type="catalytic activity">
    <reaction evidence="9">
        <text>L-seryl-[protein] + ATP = O-phospho-L-seryl-[protein] + ADP + H(+)</text>
        <dbReference type="Rhea" id="RHEA:17989"/>
        <dbReference type="Rhea" id="RHEA-COMP:9863"/>
        <dbReference type="Rhea" id="RHEA-COMP:11604"/>
        <dbReference type="ChEBI" id="CHEBI:15378"/>
        <dbReference type="ChEBI" id="CHEBI:29999"/>
        <dbReference type="ChEBI" id="CHEBI:30616"/>
        <dbReference type="ChEBI" id="CHEBI:83421"/>
        <dbReference type="ChEBI" id="CHEBI:456216"/>
        <dbReference type="EC" id="2.7.11.1"/>
    </reaction>
</comment>
<feature type="region of interest" description="Disordered" evidence="12">
    <location>
        <begin position="1"/>
        <end position="45"/>
    </location>
</feature>
<evidence type="ECO:0000256" key="6">
    <source>
        <dbReference type="ARBA" id="ARBA00022777"/>
    </source>
</evidence>
<dbReference type="AlphaFoldDB" id="A0A0K9NMI8"/>
<evidence type="ECO:0000313" key="15">
    <source>
        <dbReference type="Proteomes" id="UP000036987"/>
    </source>
</evidence>
<evidence type="ECO:0000256" key="12">
    <source>
        <dbReference type="SAM" id="MobiDB-lite"/>
    </source>
</evidence>
<evidence type="ECO:0000256" key="1">
    <source>
        <dbReference type="ARBA" id="ARBA00009903"/>
    </source>
</evidence>
<dbReference type="Pfam" id="PF00069">
    <property type="entry name" value="Pkinase"/>
    <property type="match status" value="2"/>
</dbReference>
<evidence type="ECO:0000259" key="13">
    <source>
        <dbReference type="PROSITE" id="PS50011"/>
    </source>
</evidence>
<dbReference type="SUPFAM" id="SSF56112">
    <property type="entry name" value="Protein kinase-like (PK-like)"/>
    <property type="match status" value="1"/>
</dbReference>
<comment type="function">
    <text evidence="10">May play a role in the regulation of metabolism and signal transduction processes.</text>
</comment>
<comment type="similarity">
    <text evidence="1">Belongs to the protein kinase superfamily. AGC Ser/Thr protein kinase family.</text>
</comment>
<feature type="region of interest" description="Disordered" evidence="12">
    <location>
        <begin position="815"/>
        <end position="838"/>
    </location>
</feature>
<keyword evidence="3" id="KW-0723">Serine/threonine-protein kinase</keyword>
<dbReference type="FunFam" id="1.10.510.10:FF:000028">
    <property type="entry name" value="serine/threonine-protein kinase D6PK-like"/>
    <property type="match status" value="1"/>
</dbReference>
<evidence type="ECO:0000256" key="5">
    <source>
        <dbReference type="ARBA" id="ARBA00022741"/>
    </source>
</evidence>
<dbReference type="GO" id="GO:0005737">
    <property type="term" value="C:cytoplasm"/>
    <property type="evidence" value="ECO:0000318"/>
    <property type="project" value="GO_Central"/>
</dbReference>
<evidence type="ECO:0000313" key="14">
    <source>
        <dbReference type="EMBL" id="KMZ57823.1"/>
    </source>
</evidence>
<keyword evidence="7" id="KW-0067">ATP-binding</keyword>
<evidence type="ECO:0000256" key="4">
    <source>
        <dbReference type="ARBA" id="ARBA00022679"/>
    </source>
</evidence>
<dbReference type="InterPro" id="IPR011009">
    <property type="entry name" value="Kinase-like_dom_sf"/>
</dbReference>
<evidence type="ECO:0000256" key="2">
    <source>
        <dbReference type="ARBA" id="ARBA00012513"/>
    </source>
</evidence>
<feature type="compositionally biased region" description="Basic and acidic residues" evidence="12">
    <location>
        <begin position="362"/>
        <end position="372"/>
    </location>
</feature>
<evidence type="ECO:0000256" key="9">
    <source>
        <dbReference type="ARBA" id="ARBA00048679"/>
    </source>
</evidence>
<protein>
    <recommendedName>
        <fullName evidence="11">Protein kinase G11A</fullName>
        <ecNumber evidence="2">2.7.11.1</ecNumber>
    </recommendedName>
</protein>
<dbReference type="InterPro" id="IPR000719">
    <property type="entry name" value="Prot_kinase_dom"/>
</dbReference>
<feature type="region of interest" description="Disordered" evidence="12">
    <location>
        <begin position="280"/>
        <end position="323"/>
    </location>
</feature>
<dbReference type="Gene3D" id="1.10.510.10">
    <property type="entry name" value="Transferase(Phosphotransferase) domain 1"/>
    <property type="match status" value="1"/>
</dbReference>
<dbReference type="FunFam" id="3.30.200.20:FF:000032">
    <property type="entry name" value="Serine/threonine-protein kinase D6PK-like"/>
    <property type="match status" value="1"/>
</dbReference>
<comment type="caution">
    <text evidence="14">The sequence shown here is derived from an EMBL/GenBank/DDBJ whole genome shotgun (WGS) entry which is preliminary data.</text>
</comment>
<dbReference type="GO" id="GO:0005524">
    <property type="term" value="F:ATP binding"/>
    <property type="evidence" value="ECO:0007669"/>
    <property type="project" value="UniProtKB-KW"/>
</dbReference>
<comment type="catalytic activity">
    <reaction evidence="8">
        <text>L-threonyl-[protein] + ATP = O-phospho-L-threonyl-[protein] + ADP + H(+)</text>
        <dbReference type="Rhea" id="RHEA:46608"/>
        <dbReference type="Rhea" id="RHEA-COMP:11060"/>
        <dbReference type="Rhea" id="RHEA-COMP:11605"/>
        <dbReference type="ChEBI" id="CHEBI:15378"/>
        <dbReference type="ChEBI" id="CHEBI:30013"/>
        <dbReference type="ChEBI" id="CHEBI:30616"/>
        <dbReference type="ChEBI" id="CHEBI:61977"/>
        <dbReference type="ChEBI" id="CHEBI:456216"/>
        <dbReference type="EC" id="2.7.11.1"/>
    </reaction>
</comment>
<dbReference type="Proteomes" id="UP000036987">
    <property type="component" value="Unassembled WGS sequence"/>
</dbReference>
<feature type="compositionally biased region" description="Pro residues" evidence="12">
    <location>
        <begin position="823"/>
        <end position="832"/>
    </location>
</feature>
<gene>
    <name evidence="14" type="ORF">ZOSMA_81G00410</name>
</gene>
<dbReference type="PANTHER" id="PTHR45637">
    <property type="entry name" value="FLIPPASE KINASE 1-RELATED"/>
    <property type="match status" value="1"/>
</dbReference>
<feature type="compositionally biased region" description="Basic and acidic residues" evidence="12">
    <location>
        <begin position="34"/>
        <end position="45"/>
    </location>
</feature>
<keyword evidence="4" id="KW-0808">Transferase</keyword>
<sequence>MGASVITSEITEVNDEPNPAYPSKSLTLVTSKPSRNESMGKKHVHPIEDELTQLIEARDPKYLSKTLHLSHSKGIDLFRNSAMKKSSQTFGLGISESVTLKQALRKLCISQASEMAAIKRLSKPTGVSGSSEAGTIKRLYAAAVVHGSESVYKEHDKMLEISLLSEKASPKSSGSVSEFSSNLPTEESCDSCTMSSKSSSQVSYATASVPIGESCGSCTLSSKSSSQVSYVTTAVKEFKPKIRDVLCSTSEADEMKLQVRLEPPKKEKIKKSELPVLKSKTGSVSNKSTVSPCLVKPTLKNKNSSNKKEGHDKPSLCVKSNKSISSRKASPVFSRIKSASKMGSSPPSASSTTVCKPPLPYLDKEELSEKKPASTPSNYSDDEIGAKRRELSRSREKGECSQSSKSSIGDYRSSTSISDESNQSISSVGIRPHMSNDVRWEAIRHVEMQGRSIALKNFKLLKRLGCGDIGTVYLAELTGLDCLFALKVMDIEFLMNRKKMMRAKAEREILQMLDHPFLPTLYTHFTTDNLSCLVMEYCPGGDLHVLRQKQLGRCFSEPAAKFYVAEVLLALEYLHMLGVVYRDLKPENILVREDGHIMLSDFDLSLRCTVNPALFRLSSVGTVETAARSSGVCAESYCIDPLCLQPSWAQVSCFTPRLTSSVTPKSRKPKSDHSTHVKRLPQLVVEPVEARSNSFVGTHEYLAPEIIKGEGHGSSVDWWTFGIFLYELIFGRTPFKGSNNDETLANVVTQPLKFPENVVVSFNARELIRGLLVKEPENRLGSVRGAAEIKQHPFFTGLNWALIRCATPPEVPKAYDFGIPSTEPTPSPPPPPPKKKEGRCLEFRSNGFKMVPSSTFSEEMNWSVLKICSFATS</sequence>
<dbReference type="STRING" id="29655.A0A0K9NMI8"/>